<dbReference type="InterPro" id="IPR045155">
    <property type="entry name" value="Beta-lactam_cat"/>
</dbReference>
<sequence length="290" mass="32123">MKRFLYLLLFLPLYTFSQPQSIRQQVIKIASGIKAQVGVSAMIVETGDTVNYHAGDKFPMQSVYKLPIAIAVLHQVELGRLSLNQRIKVSPAEIIPVGVSPIRDHYPHGVTLSILELLRYNISDSDGSACDVLIRILGGCQKINQYIHGVGIRDIAISTTEMVQVSDDWVQYRNWVKPEAMLLLLKKFYAGLLLNRSHNELLLNLMIKSGPGAKRLKGMLPAQAVVAHKPGSSGTHYGLTRATNDVGIVTLPNNKHLLIAIFIADTYADTEEREGVIAQITKTAWDTWGK</sequence>
<feature type="domain" description="Beta-lactamase class A catalytic" evidence="4">
    <location>
        <begin position="39"/>
        <end position="262"/>
    </location>
</feature>
<dbReference type="RefSeq" id="WP_183588760.1">
    <property type="nucleotide sequence ID" value="NZ_JACHCA010000011.1"/>
</dbReference>
<organism evidence="5 6">
    <name type="scientific">Mucilaginibacter lappiensis</name>
    <dbReference type="NCBI Taxonomy" id="354630"/>
    <lineage>
        <taxon>Bacteria</taxon>
        <taxon>Pseudomonadati</taxon>
        <taxon>Bacteroidota</taxon>
        <taxon>Sphingobacteriia</taxon>
        <taxon>Sphingobacteriales</taxon>
        <taxon>Sphingobacteriaceae</taxon>
        <taxon>Mucilaginibacter</taxon>
    </lineage>
</organism>
<dbReference type="EMBL" id="JACHCA010000011">
    <property type="protein sequence ID" value="MBB6129767.1"/>
    <property type="molecule type" value="Genomic_DNA"/>
</dbReference>
<dbReference type="GO" id="GO:0030655">
    <property type="term" value="P:beta-lactam antibiotic catabolic process"/>
    <property type="evidence" value="ECO:0007669"/>
    <property type="project" value="InterPro"/>
</dbReference>
<reference evidence="5 6" key="1">
    <citation type="submission" date="2020-08" db="EMBL/GenBank/DDBJ databases">
        <title>Genomic Encyclopedia of Type Strains, Phase IV (KMG-V): Genome sequencing to study the core and pangenomes of soil and plant-associated prokaryotes.</title>
        <authorList>
            <person name="Whitman W."/>
        </authorList>
    </citation>
    <scope>NUCLEOTIDE SEQUENCE [LARGE SCALE GENOMIC DNA]</scope>
    <source>
        <strain evidence="5 6">MP601</strain>
    </source>
</reference>
<dbReference type="GO" id="GO:0046677">
    <property type="term" value="P:response to antibiotic"/>
    <property type="evidence" value="ECO:0007669"/>
    <property type="project" value="InterPro"/>
</dbReference>
<name>A0A841JFQ8_9SPHI</name>
<dbReference type="GO" id="GO:0008800">
    <property type="term" value="F:beta-lactamase activity"/>
    <property type="evidence" value="ECO:0007669"/>
    <property type="project" value="UniProtKB-EC"/>
</dbReference>
<evidence type="ECO:0000256" key="3">
    <source>
        <dbReference type="ARBA" id="ARBA00012865"/>
    </source>
</evidence>
<comment type="caution">
    <text evidence="5">The sequence shown here is derived from an EMBL/GenBank/DDBJ whole genome shotgun (WGS) entry which is preliminary data.</text>
</comment>
<dbReference type="Pfam" id="PF13354">
    <property type="entry name" value="Beta-lactamase2"/>
    <property type="match status" value="1"/>
</dbReference>
<dbReference type="Gene3D" id="3.40.710.10">
    <property type="entry name" value="DD-peptidase/beta-lactamase superfamily"/>
    <property type="match status" value="1"/>
</dbReference>
<evidence type="ECO:0000313" key="6">
    <source>
        <dbReference type="Proteomes" id="UP000548326"/>
    </source>
</evidence>
<comment type="catalytic activity">
    <reaction evidence="1">
        <text>a beta-lactam + H2O = a substituted beta-amino acid</text>
        <dbReference type="Rhea" id="RHEA:20401"/>
        <dbReference type="ChEBI" id="CHEBI:15377"/>
        <dbReference type="ChEBI" id="CHEBI:35627"/>
        <dbReference type="ChEBI" id="CHEBI:140347"/>
        <dbReference type="EC" id="3.5.2.6"/>
    </reaction>
</comment>
<gene>
    <name evidence="5" type="ORF">HDF22_003899</name>
</gene>
<dbReference type="PANTHER" id="PTHR35333:SF3">
    <property type="entry name" value="BETA-LACTAMASE-TYPE TRANSPEPTIDASE FOLD CONTAINING PROTEIN"/>
    <property type="match status" value="1"/>
</dbReference>
<dbReference type="PANTHER" id="PTHR35333">
    <property type="entry name" value="BETA-LACTAMASE"/>
    <property type="match status" value="1"/>
</dbReference>
<keyword evidence="5" id="KW-0378">Hydrolase</keyword>
<dbReference type="EC" id="3.5.2.6" evidence="3"/>
<evidence type="ECO:0000313" key="5">
    <source>
        <dbReference type="EMBL" id="MBB6129767.1"/>
    </source>
</evidence>
<dbReference type="SUPFAM" id="SSF56601">
    <property type="entry name" value="beta-lactamase/transpeptidase-like"/>
    <property type="match status" value="1"/>
</dbReference>
<dbReference type="InterPro" id="IPR012338">
    <property type="entry name" value="Beta-lactam/transpept-like"/>
</dbReference>
<evidence type="ECO:0000259" key="4">
    <source>
        <dbReference type="Pfam" id="PF13354"/>
    </source>
</evidence>
<dbReference type="Proteomes" id="UP000548326">
    <property type="component" value="Unassembled WGS sequence"/>
</dbReference>
<comment type="similarity">
    <text evidence="2">Belongs to the class-A beta-lactamase family.</text>
</comment>
<dbReference type="AlphaFoldDB" id="A0A841JFQ8"/>
<dbReference type="NCBIfam" id="NF033103">
    <property type="entry name" value="bla_class_A"/>
    <property type="match status" value="1"/>
</dbReference>
<dbReference type="InterPro" id="IPR000871">
    <property type="entry name" value="Beta-lactam_class-A"/>
</dbReference>
<proteinExistence type="inferred from homology"/>
<evidence type="ECO:0000256" key="2">
    <source>
        <dbReference type="ARBA" id="ARBA00009009"/>
    </source>
</evidence>
<accession>A0A841JFQ8</accession>
<protein>
    <recommendedName>
        <fullName evidence="3">beta-lactamase</fullName>
        <ecNumber evidence="3">3.5.2.6</ecNumber>
    </recommendedName>
</protein>
<evidence type="ECO:0000256" key="1">
    <source>
        <dbReference type="ARBA" id="ARBA00001526"/>
    </source>
</evidence>
<dbReference type="PRINTS" id="PR00118">
    <property type="entry name" value="BLACTAMASEA"/>
</dbReference>